<dbReference type="KEGG" id="apro:F751_5747"/>
<keyword evidence="6" id="KW-1185">Reference proteome</keyword>
<dbReference type="Gene3D" id="1.10.287.1130">
    <property type="entry name" value="CytochromE C oxidase copper chaperone"/>
    <property type="match status" value="1"/>
</dbReference>
<comment type="subcellular location">
    <subcellularLocation>
        <location evidence="1">Mitochondrion</location>
    </subcellularLocation>
</comment>
<dbReference type="OrthoDB" id="13601at2759"/>
<gene>
    <name evidence="5" type="ORF">F751_5747</name>
</gene>
<keyword evidence="3" id="KW-0496">Mitochondrion</keyword>
<evidence type="ECO:0000256" key="2">
    <source>
        <dbReference type="ARBA" id="ARBA00009858"/>
    </source>
</evidence>
<evidence type="ECO:0008006" key="7">
    <source>
        <dbReference type="Google" id="ProtNLM"/>
    </source>
</evidence>
<dbReference type="GeneID" id="23617138"/>
<evidence type="ECO:0000313" key="5">
    <source>
        <dbReference type="EMBL" id="KFM29309.1"/>
    </source>
</evidence>
<dbReference type="PANTHER" id="PTHR15590:SF0">
    <property type="entry name" value="CX9C MOTIF-CONTAINING PROTEIN 4"/>
    <property type="match status" value="1"/>
</dbReference>
<name>A0A087SUA5_AUXPR</name>
<dbReference type="SUPFAM" id="SSF47072">
    <property type="entry name" value="Cysteine alpha-hairpin motif"/>
    <property type="match status" value="1"/>
</dbReference>
<dbReference type="Pfam" id="PF08991">
    <property type="entry name" value="CMC4"/>
    <property type="match status" value="1"/>
</dbReference>
<sequence length="60" mass="6604">MPTIGAGETRACYKHTCRIQKCLSETNYDNAACSWAIDALKACCEKYGKDSIHCAFPKDA</sequence>
<dbReference type="Proteomes" id="UP000028924">
    <property type="component" value="Unassembled WGS sequence"/>
</dbReference>
<dbReference type="InterPro" id="IPR027179">
    <property type="entry name" value="CMC4"/>
</dbReference>
<evidence type="ECO:0000256" key="3">
    <source>
        <dbReference type="ARBA" id="ARBA00023128"/>
    </source>
</evidence>
<dbReference type="InterPro" id="IPR009069">
    <property type="entry name" value="Cys_alpha_HP_mot_SF"/>
</dbReference>
<organism evidence="5 6">
    <name type="scientific">Auxenochlorella protothecoides</name>
    <name type="common">Green microalga</name>
    <name type="synonym">Chlorella protothecoides</name>
    <dbReference type="NCBI Taxonomy" id="3075"/>
    <lineage>
        <taxon>Eukaryota</taxon>
        <taxon>Viridiplantae</taxon>
        <taxon>Chlorophyta</taxon>
        <taxon>core chlorophytes</taxon>
        <taxon>Trebouxiophyceae</taxon>
        <taxon>Chlorellales</taxon>
        <taxon>Chlorellaceae</taxon>
        <taxon>Auxenochlorella</taxon>
    </lineage>
</organism>
<reference evidence="5 6" key="1">
    <citation type="journal article" date="2014" name="BMC Genomics">
        <title>Oil accumulation mechanisms of the oleaginous microalga Chlorella protothecoides revealed through its genome, transcriptomes, and proteomes.</title>
        <authorList>
            <person name="Gao C."/>
            <person name="Wang Y."/>
            <person name="Shen Y."/>
            <person name="Yan D."/>
            <person name="He X."/>
            <person name="Dai J."/>
            <person name="Wu Q."/>
        </authorList>
    </citation>
    <scope>NUCLEOTIDE SEQUENCE [LARGE SCALE GENOMIC DNA]</scope>
    <source>
        <strain evidence="5 6">0710</strain>
    </source>
</reference>
<keyword evidence="4" id="KW-1015">Disulfide bond</keyword>
<proteinExistence type="inferred from homology"/>
<dbReference type="GO" id="GO:0005739">
    <property type="term" value="C:mitochondrion"/>
    <property type="evidence" value="ECO:0007669"/>
    <property type="project" value="UniProtKB-SubCell"/>
</dbReference>
<protein>
    <recommendedName>
        <fullName evidence="7">Cx9C motif-containing protein 4</fullName>
    </recommendedName>
</protein>
<accession>A0A087SUA5</accession>
<dbReference type="PROSITE" id="PS51808">
    <property type="entry name" value="CHCH"/>
    <property type="match status" value="1"/>
</dbReference>
<dbReference type="AlphaFoldDB" id="A0A087SUA5"/>
<evidence type="ECO:0000256" key="4">
    <source>
        <dbReference type="ARBA" id="ARBA00023157"/>
    </source>
</evidence>
<evidence type="ECO:0000313" key="6">
    <source>
        <dbReference type="Proteomes" id="UP000028924"/>
    </source>
</evidence>
<comment type="similarity">
    <text evidence="2">Belongs to the CMC4 family.</text>
</comment>
<dbReference type="PANTHER" id="PTHR15590">
    <property type="entry name" value="CX9C MOTIF-CONTAINING PROTEIN 4"/>
    <property type="match status" value="1"/>
</dbReference>
<dbReference type="EMBL" id="KL662190">
    <property type="protein sequence ID" value="KFM29309.1"/>
    <property type="molecule type" value="Genomic_DNA"/>
</dbReference>
<evidence type="ECO:0000256" key="1">
    <source>
        <dbReference type="ARBA" id="ARBA00004173"/>
    </source>
</evidence>
<dbReference type="RefSeq" id="XP_011402362.1">
    <property type="nucleotide sequence ID" value="XM_011404060.1"/>
</dbReference>